<evidence type="ECO:0000313" key="2">
    <source>
        <dbReference type="Proteomes" id="UP000215914"/>
    </source>
</evidence>
<organism evidence="1 2">
    <name type="scientific">Helianthus annuus</name>
    <name type="common">Common sunflower</name>
    <dbReference type="NCBI Taxonomy" id="4232"/>
    <lineage>
        <taxon>Eukaryota</taxon>
        <taxon>Viridiplantae</taxon>
        <taxon>Streptophyta</taxon>
        <taxon>Embryophyta</taxon>
        <taxon>Tracheophyta</taxon>
        <taxon>Spermatophyta</taxon>
        <taxon>Magnoliopsida</taxon>
        <taxon>eudicotyledons</taxon>
        <taxon>Gunneridae</taxon>
        <taxon>Pentapetalae</taxon>
        <taxon>asterids</taxon>
        <taxon>campanulids</taxon>
        <taxon>Asterales</taxon>
        <taxon>Asteraceae</taxon>
        <taxon>Asteroideae</taxon>
        <taxon>Heliantheae alliance</taxon>
        <taxon>Heliantheae</taxon>
        <taxon>Helianthus</taxon>
    </lineage>
</organism>
<dbReference type="InParanoid" id="A0A251VEY3"/>
<protein>
    <submittedName>
        <fullName evidence="1">Uncharacterized protein</fullName>
    </submittedName>
</protein>
<proteinExistence type="predicted"/>
<reference evidence="2" key="1">
    <citation type="journal article" date="2017" name="Nature">
        <title>The sunflower genome provides insights into oil metabolism, flowering and Asterid evolution.</title>
        <authorList>
            <person name="Badouin H."/>
            <person name="Gouzy J."/>
            <person name="Grassa C.J."/>
            <person name="Murat F."/>
            <person name="Staton S.E."/>
            <person name="Cottret L."/>
            <person name="Lelandais-Briere C."/>
            <person name="Owens G.L."/>
            <person name="Carrere S."/>
            <person name="Mayjonade B."/>
            <person name="Legrand L."/>
            <person name="Gill N."/>
            <person name="Kane N.C."/>
            <person name="Bowers J.E."/>
            <person name="Hubner S."/>
            <person name="Bellec A."/>
            <person name="Berard A."/>
            <person name="Berges H."/>
            <person name="Blanchet N."/>
            <person name="Boniface M.C."/>
            <person name="Brunel D."/>
            <person name="Catrice O."/>
            <person name="Chaidir N."/>
            <person name="Claudel C."/>
            <person name="Donnadieu C."/>
            <person name="Faraut T."/>
            <person name="Fievet G."/>
            <person name="Helmstetter N."/>
            <person name="King M."/>
            <person name="Knapp S.J."/>
            <person name="Lai Z."/>
            <person name="Le Paslier M.C."/>
            <person name="Lippi Y."/>
            <person name="Lorenzon L."/>
            <person name="Mandel J.R."/>
            <person name="Marage G."/>
            <person name="Marchand G."/>
            <person name="Marquand E."/>
            <person name="Bret-Mestries E."/>
            <person name="Morien E."/>
            <person name="Nambeesan S."/>
            <person name="Nguyen T."/>
            <person name="Pegot-Espagnet P."/>
            <person name="Pouilly N."/>
            <person name="Raftis F."/>
            <person name="Sallet E."/>
            <person name="Schiex T."/>
            <person name="Thomas J."/>
            <person name="Vandecasteele C."/>
            <person name="Vares D."/>
            <person name="Vear F."/>
            <person name="Vautrin S."/>
            <person name="Crespi M."/>
            <person name="Mangin B."/>
            <person name="Burke J.M."/>
            <person name="Salse J."/>
            <person name="Munos S."/>
            <person name="Vincourt P."/>
            <person name="Rieseberg L.H."/>
            <person name="Langlade N.B."/>
        </authorList>
    </citation>
    <scope>NUCLEOTIDE SEQUENCE [LARGE SCALE GENOMIC DNA]</scope>
    <source>
        <strain evidence="2">cv. SF193</strain>
    </source>
</reference>
<dbReference type="EMBL" id="CM007891">
    <property type="protein sequence ID" value="OTG34177.1"/>
    <property type="molecule type" value="Genomic_DNA"/>
</dbReference>
<accession>A0A251VEY3</accession>
<gene>
    <name evidence="1" type="ORF">HannXRQ_Chr02g0042871</name>
</gene>
<dbReference type="Proteomes" id="UP000215914">
    <property type="component" value="Chromosome 2"/>
</dbReference>
<keyword evidence="2" id="KW-1185">Reference proteome</keyword>
<dbReference type="AlphaFoldDB" id="A0A251VEY3"/>
<evidence type="ECO:0000313" key="1">
    <source>
        <dbReference type="EMBL" id="OTG34177.1"/>
    </source>
</evidence>
<name>A0A251VEY3_HELAN</name>
<sequence>MNRHVLLECGSSPNNEIGLLSYQTKISNHNYLPSRKQLGSWALVLFREVNFKFRCHPLLLVCN</sequence>